<dbReference type="PANTHER" id="PTHR34614:SF2">
    <property type="entry name" value="TRANSPOSASE IS4-LIKE DOMAIN-CONTAINING PROTEIN"/>
    <property type="match status" value="1"/>
</dbReference>
<dbReference type="Pfam" id="PF01609">
    <property type="entry name" value="DDE_Tnp_1"/>
    <property type="match status" value="1"/>
</dbReference>
<evidence type="ECO:0000313" key="2">
    <source>
        <dbReference type="EMBL" id="GFP28544.1"/>
    </source>
</evidence>
<dbReference type="GO" id="GO:0006313">
    <property type="term" value="P:DNA transposition"/>
    <property type="evidence" value="ECO:0007669"/>
    <property type="project" value="InterPro"/>
</dbReference>
<gene>
    <name evidence="2" type="ORF">HKBW3S33_01958</name>
</gene>
<comment type="caution">
    <text evidence="2">The sequence shown here is derived from an EMBL/GenBank/DDBJ whole genome shotgun (WGS) entry which is preliminary data.</text>
</comment>
<feature type="domain" description="Transposase IS4-like" evidence="1">
    <location>
        <begin position="207"/>
        <end position="345"/>
    </location>
</feature>
<organism evidence="2 3">
    <name type="scientific">Candidatus Hakubella thermalkaliphila</name>
    <dbReference type="NCBI Taxonomy" id="2754717"/>
    <lineage>
        <taxon>Bacteria</taxon>
        <taxon>Bacillati</taxon>
        <taxon>Actinomycetota</taxon>
        <taxon>Actinomycetota incertae sedis</taxon>
        <taxon>Candidatus Hakubellales</taxon>
        <taxon>Candidatus Hakubellaceae</taxon>
        <taxon>Candidatus Hakubella</taxon>
    </lineage>
</organism>
<dbReference type="GO" id="GO:0004803">
    <property type="term" value="F:transposase activity"/>
    <property type="evidence" value="ECO:0007669"/>
    <property type="project" value="InterPro"/>
</dbReference>
<keyword evidence="3" id="KW-1185">Reference proteome</keyword>
<protein>
    <recommendedName>
        <fullName evidence="1">Transposase IS4-like domain-containing protein</fullName>
    </recommendedName>
</protein>
<reference evidence="2 3" key="1">
    <citation type="journal article" date="2020" name="Front. Microbiol.">
        <title>Single-cell genomics of novel Actinobacteria with the Wood-Ljungdahl pathway discovered in a serpentinizing system.</title>
        <authorList>
            <person name="Merino N."/>
            <person name="Kawai M."/>
            <person name="Boyd E.S."/>
            <person name="Colman D.R."/>
            <person name="McGlynn S.E."/>
            <person name="Nealson K.H."/>
            <person name="Kurokawa K."/>
            <person name="Hongoh Y."/>
        </authorList>
    </citation>
    <scope>NUCLEOTIDE SEQUENCE [LARGE SCALE GENOMIC DNA]</scope>
    <source>
        <strain evidence="2 3">S33</strain>
    </source>
</reference>
<dbReference type="Proteomes" id="UP000591948">
    <property type="component" value="Unassembled WGS sequence"/>
</dbReference>
<dbReference type="RefSeq" id="WP_176233904.1">
    <property type="nucleotide sequence ID" value="NZ_BLRY01000272.1"/>
</dbReference>
<name>A0A6V8PA46_9ACTN</name>
<dbReference type="InterPro" id="IPR002559">
    <property type="entry name" value="Transposase_11"/>
</dbReference>
<dbReference type="PANTHER" id="PTHR34614">
    <property type="match status" value="1"/>
</dbReference>
<evidence type="ECO:0000313" key="3">
    <source>
        <dbReference type="Proteomes" id="UP000591948"/>
    </source>
</evidence>
<evidence type="ECO:0000259" key="1">
    <source>
        <dbReference type="Pfam" id="PF01609"/>
    </source>
</evidence>
<dbReference type="EMBL" id="BLRY01000272">
    <property type="protein sequence ID" value="GFP28544.1"/>
    <property type="molecule type" value="Genomic_DNA"/>
</dbReference>
<dbReference type="AlphaFoldDB" id="A0A6V8PA46"/>
<accession>A0A6V8PA46</accession>
<sequence>MAFIRTVKTRSSSGQVHEYVRIVEAYFEAGQRKQRVLANLGNLVSLRKDIKQIVKGLLRVAGERPLFFKEDLQNERVQEYGLVYVVQKLWAYLELGEAISKSLKAQKVQLDYERWIKMMVTNKLSDPTSKLGILEWLKGVWWPDHGFAPQLFNESLAPEEQEKLLKKEVMKFYRALDHLLKMKKPLEKHLYLRLRDLFSLKVDLVFYDVTSSYFEGQGPVSLAKEGYSRDHEPGKKQVLIGLILCNSLPIGHEVFEGNRVDKKTLKEILAKLKEEFEIDRCILVGDRGLISKENLEELENQDFESILALRKRRSREVKKVLKEGAPIYCRTSEQLEYREVKKEDGLRYILCRNPE</sequence>
<dbReference type="NCBIfam" id="NF033559">
    <property type="entry name" value="transpos_IS1634"/>
    <property type="match status" value="1"/>
</dbReference>
<proteinExistence type="predicted"/>
<dbReference type="GO" id="GO:0003677">
    <property type="term" value="F:DNA binding"/>
    <property type="evidence" value="ECO:0007669"/>
    <property type="project" value="InterPro"/>
</dbReference>
<feature type="non-terminal residue" evidence="2">
    <location>
        <position position="355"/>
    </location>
</feature>
<dbReference type="InterPro" id="IPR047654">
    <property type="entry name" value="IS1634_transpos"/>
</dbReference>